<reference evidence="2" key="1">
    <citation type="journal article" date="2010" name="Nat. Biotechnol.">
        <title>Draft genome sequence of the oilseed species Ricinus communis.</title>
        <authorList>
            <person name="Chan A.P."/>
            <person name="Crabtree J."/>
            <person name="Zhao Q."/>
            <person name="Lorenzi H."/>
            <person name="Orvis J."/>
            <person name="Puiu D."/>
            <person name="Melake-Berhan A."/>
            <person name="Jones K.M."/>
            <person name="Redman J."/>
            <person name="Chen G."/>
            <person name="Cahoon E.B."/>
            <person name="Gedil M."/>
            <person name="Stanke M."/>
            <person name="Haas B.J."/>
            <person name="Wortman J.R."/>
            <person name="Fraser-Liggett C.M."/>
            <person name="Ravel J."/>
            <person name="Rabinowicz P.D."/>
        </authorList>
    </citation>
    <scope>NUCLEOTIDE SEQUENCE [LARGE SCALE GENOMIC DNA]</scope>
    <source>
        <strain evidence="2">cv. Hale</strain>
    </source>
</reference>
<dbReference type="GO" id="GO:0004864">
    <property type="term" value="F:protein phosphatase inhibitor activity"/>
    <property type="evidence" value="ECO:0007669"/>
    <property type="project" value="UniProtKB-ARBA"/>
</dbReference>
<evidence type="ECO:0000313" key="1">
    <source>
        <dbReference type="EMBL" id="EEF22373.1"/>
    </source>
</evidence>
<dbReference type="InterPro" id="IPR019587">
    <property type="entry name" value="Polyketide_cyclase/dehydratase"/>
</dbReference>
<dbReference type="InterPro" id="IPR023393">
    <property type="entry name" value="START-like_dom_sf"/>
</dbReference>
<protein>
    <submittedName>
        <fullName evidence="1">Uncharacterized protein</fullName>
    </submittedName>
</protein>
<dbReference type="Proteomes" id="UP000008311">
    <property type="component" value="Unassembled WGS sequence"/>
</dbReference>
<organism evidence="1 2">
    <name type="scientific">Ricinus communis</name>
    <name type="common">Castor bean</name>
    <dbReference type="NCBI Taxonomy" id="3988"/>
    <lineage>
        <taxon>Eukaryota</taxon>
        <taxon>Viridiplantae</taxon>
        <taxon>Streptophyta</taxon>
        <taxon>Embryophyta</taxon>
        <taxon>Tracheophyta</taxon>
        <taxon>Spermatophyta</taxon>
        <taxon>Magnoliopsida</taxon>
        <taxon>eudicotyledons</taxon>
        <taxon>Gunneridae</taxon>
        <taxon>Pentapetalae</taxon>
        <taxon>rosids</taxon>
        <taxon>fabids</taxon>
        <taxon>Malpighiales</taxon>
        <taxon>Euphorbiaceae</taxon>
        <taxon>Acalyphoideae</taxon>
        <taxon>Acalypheae</taxon>
        <taxon>Ricinus</taxon>
    </lineage>
</organism>
<accession>B9TP41</accession>
<gene>
    <name evidence="1" type="ORF">RCOM_2013910</name>
</gene>
<proteinExistence type="predicted"/>
<sequence length="192" mass="21091">MAEIKMAMSMLARNFRLERVPGAPPANECFTFTMTPDALPPATYSVTRSIAIKAPAERIQPLISDFHNWQLWSPWAKLDPAIKHTYSGAPKDLGAVYAWEGNKDVGSGRMEVISLTQPTKVGIKLDFFVPIASTAMTDFVLEPKGDTTTVTWTMSGKTDFMAKMMSIFVSMDSMIGPAFESGLSQMKAVAEK</sequence>
<dbReference type="Gene3D" id="3.30.530.20">
    <property type="match status" value="1"/>
</dbReference>
<dbReference type="EMBL" id="EQ994511">
    <property type="protein sequence ID" value="EEF22373.1"/>
    <property type="molecule type" value="Genomic_DNA"/>
</dbReference>
<dbReference type="AlphaFoldDB" id="B9TP41"/>
<dbReference type="InParanoid" id="B9TP41"/>
<dbReference type="CDD" id="cd07818">
    <property type="entry name" value="SRPBCC_1"/>
    <property type="match status" value="1"/>
</dbReference>
<name>B9TP41_RICCO</name>
<evidence type="ECO:0000313" key="2">
    <source>
        <dbReference type="Proteomes" id="UP000008311"/>
    </source>
</evidence>
<dbReference type="SUPFAM" id="SSF55961">
    <property type="entry name" value="Bet v1-like"/>
    <property type="match status" value="1"/>
</dbReference>
<dbReference type="Pfam" id="PF10604">
    <property type="entry name" value="Polyketide_cyc2"/>
    <property type="match status" value="1"/>
</dbReference>
<keyword evidence="2" id="KW-1185">Reference proteome</keyword>